<dbReference type="EMBL" id="CP000875">
    <property type="protein sequence ID" value="ABX04630.1"/>
    <property type="molecule type" value="Genomic_DNA"/>
</dbReference>
<dbReference type="AlphaFoldDB" id="A9AVD9"/>
<dbReference type="KEGG" id="hau:Haur_1987"/>
<organism evidence="1 2">
    <name type="scientific">Herpetosiphon aurantiacus (strain ATCC 23779 / DSM 785 / 114-95)</name>
    <dbReference type="NCBI Taxonomy" id="316274"/>
    <lineage>
        <taxon>Bacteria</taxon>
        <taxon>Bacillati</taxon>
        <taxon>Chloroflexota</taxon>
        <taxon>Chloroflexia</taxon>
        <taxon>Herpetosiphonales</taxon>
        <taxon>Herpetosiphonaceae</taxon>
        <taxon>Herpetosiphon</taxon>
    </lineage>
</organism>
<accession>A9AVD9</accession>
<dbReference type="HOGENOM" id="CLU_1254499_0_0_0"/>
<proteinExistence type="predicted"/>
<dbReference type="InParanoid" id="A9AVD9"/>
<dbReference type="BioCyc" id="HAUR316274:GHYA-2016-MONOMER"/>
<evidence type="ECO:0000313" key="2">
    <source>
        <dbReference type="Proteomes" id="UP000000787"/>
    </source>
</evidence>
<sequence>MNNNKNVNPPFRLSLDEARNKLPALVAAELDNEPDLETRYADVYAALDFYDDLVDEYDELYYTLKEYETQPVIDHHISPPIDLFDRVYPPKKAAGPSLLERTKAILSRLVLPLPALAQPKAAILSLDDEDLEYIYDVIEHPPAAIDLSVHVWLEVISATQLEIVVTLAPASGPPWTVAVLLGDTELPIIGTNSAYHETRFGPLSSFPTTSITLVAIPNPA</sequence>
<name>A9AVD9_HERA2</name>
<reference evidence="1 2" key="1">
    <citation type="journal article" date="2011" name="Stand. Genomic Sci.">
        <title>Complete genome sequence of the filamentous gliding predatory bacterium Herpetosiphon aurantiacus type strain (114-95(T)).</title>
        <authorList>
            <person name="Kiss H."/>
            <person name="Nett M."/>
            <person name="Domin N."/>
            <person name="Martin K."/>
            <person name="Maresca J.A."/>
            <person name="Copeland A."/>
            <person name="Lapidus A."/>
            <person name="Lucas S."/>
            <person name="Berry K.W."/>
            <person name="Glavina Del Rio T."/>
            <person name="Dalin E."/>
            <person name="Tice H."/>
            <person name="Pitluck S."/>
            <person name="Richardson P."/>
            <person name="Bruce D."/>
            <person name="Goodwin L."/>
            <person name="Han C."/>
            <person name="Detter J.C."/>
            <person name="Schmutz J."/>
            <person name="Brettin T."/>
            <person name="Land M."/>
            <person name="Hauser L."/>
            <person name="Kyrpides N.C."/>
            <person name="Ivanova N."/>
            <person name="Goker M."/>
            <person name="Woyke T."/>
            <person name="Klenk H.P."/>
            <person name="Bryant D.A."/>
        </authorList>
    </citation>
    <scope>NUCLEOTIDE SEQUENCE [LARGE SCALE GENOMIC DNA]</scope>
    <source>
        <strain evidence="2">ATCC 23779 / DSM 785 / 114-95</strain>
    </source>
</reference>
<dbReference type="Proteomes" id="UP000000787">
    <property type="component" value="Chromosome"/>
</dbReference>
<evidence type="ECO:0000313" key="1">
    <source>
        <dbReference type="EMBL" id="ABX04630.1"/>
    </source>
</evidence>
<protein>
    <submittedName>
        <fullName evidence="1">Uncharacterized protein</fullName>
    </submittedName>
</protein>
<gene>
    <name evidence="1" type="ordered locus">Haur_1987</name>
</gene>
<keyword evidence="2" id="KW-1185">Reference proteome</keyword>